<dbReference type="Gene3D" id="3.40.50.920">
    <property type="match status" value="1"/>
</dbReference>
<accession>A0ABT1V7H3</accession>
<keyword evidence="2" id="KW-1185">Reference proteome</keyword>
<reference evidence="1 2" key="1">
    <citation type="submission" date="2022-07" db="EMBL/GenBank/DDBJ databases">
        <authorList>
            <person name="Phongsopitanun W."/>
            <person name="Tanasupawat S."/>
        </authorList>
    </citation>
    <scope>NUCLEOTIDE SEQUENCE [LARGE SCALE GENOMIC DNA]</scope>
    <source>
        <strain evidence="1 2">RCU-064</strain>
    </source>
</reference>
<proteinExistence type="predicted"/>
<gene>
    <name evidence="1" type="ORF">NP777_34285</name>
</gene>
<evidence type="ECO:0000313" key="1">
    <source>
        <dbReference type="EMBL" id="MCQ8193237.1"/>
    </source>
</evidence>
<dbReference type="Proteomes" id="UP001204746">
    <property type="component" value="Unassembled WGS sequence"/>
</dbReference>
<name>A0ABT1V7H3_9ACTN</name>
<evidence type="ECO:0000313" key="2">
    <source>
        <dbReference type="Proteomes" id="UP001204746"/>
    </source>
</evidence>
<sequence length="113" mass="12427">MPSDPAARERRRRQVTAGAYRLRQCDKPVVTLAAMDDPTWILDQVFPVERATPLVTVLDGHPHTLAFLSTIRNVPVSTLGVTRFGQSGAIEDVCRYHGIDTDSLVATALDLID</sequence>
<organism evidence="1 2">
    <name type="scientific">Streptomyces rugosispiralis</name>
    <dbReference type="NCBI Taxonomy" id="2967341"/>
    <lineage>
        <taxon>Bacteria</taxon>
        <taxon>Bacillati</taxon>
        <taxon>Actinomycetota</taxon>
        <taxon>Actinomycetes</taxon>
        <taxon>Kitasatosporales</taxon>
        <taxon>Streptomycetaceae</taxon>
        <taxon>Streptomyces</taxon>
    </lineage>
</organism>
<dbReference type="InterPro" id="IPR009014">
    <property type="entry name" value="Transketo_C/PFOR_II"/>
</dbReference>
<comment type="caution">
    <text evidence="1">The sequence shown here is derived from an EMBL/GenBank/DDBJ whole genome shotgun (WGS) entry which is preliminary data.</text>
</comment>
<dbReference type="SUPFAM" id="SSF52922">
    <property type="entry name" value="TK C-terminal domain-like"/>
    <property type="match status" value="1"/>
</dbReference>
<dbReference type="EMBL" id="JANIAA010000032">
    <property type="protein sequence ID" value="MCQ8193237.1"/>
    <property type="molecule type" value="Genomic_DNA"/>
</dbReference>
<protein>
    <submittedName>
        <fullName evidence="1">Uncharacterized protein</fullName>
    </submittedName>
</protein>